<dbReference type="PANTHER" id="PTHR30026">
    <property type="entry name" value="OUTER MEMBRANE PROTEIN TOLC"/>
    <property type="match status" value="1"/>
</dbReference>
<evidence type="ECO:0000256" key="2">
    <source>
        <dbReference type="ARBA" id="ARBA00007613"/>
    </source>
</evidence>
<evidence type="ECO:0000256" key="8">
    <source>
        <dbReference type="SAM" id="SignalP"/>
    </source>
</evidence>
<dbReference type="EMBL" id="CP046056">
    <property type="protein sequence ID" value="QQD25230.1"/>
    <property type="molecule type" value="Genomic_DNA"/>
</dbReference>
<dbReference type="InterPro" id="IPR010130">
    <property type="entry name" value="T1SS_OMP_TolC"/>
</dbReference>
<evidence type="ECO:0000256" key="3">
    <source>
        <dbReference type="ARBA" id="ARBA00022448"/>
    </source>
</evidence>
<dbReference type="InterPro" id="IPR003423">
    <property type="entry name" value="OMP_efflux"/>
</dbReference>
<keyword evidence="6" id="KW-0472">Membrane</keyword>
<proteinExistence type="inferred from homology"/>
<dbReference type="InterPro" id="IPR051906">
    <property type="entry name" value="TolC-like"/>
</dbReference>
<name>A0A9X7YNY1_9GAMM</name>
<dbReference type="RefSeq" id="WP_228345298.1">
    <property type="nucleotide sequence ID" value="NZ_CP046056.1"/>
</dbReference>
<dbReference type="Proteomes" id="UP000596074">
    <property type="component" value="Chromosome"/>
</dbReference>
<accession>A0A9X7YNY1</accession>
<evidence type="ECO:0000256" key="6">
    <source>
        <dbReference type="ARBA" id="ARBA00023136"/>
    </source>
</evidence>
<dbReference type="Pfam" id="PF02321">
    <property type="entry name" value="OEP"/>
    <property type="match status" value="2"/>
</dbReference>
<evidence type="ECO:0000256" key="7">
    <source>
        <dbReference type="ARBA" id="ARBA00023237"/>
    </source>
</evidence>
<feature type="signal peptide" evidence="8">
    <location>
        <begin position="1"/>
        <end position="19"/>
    </location>
</feature>
<evidence type="ECO:0000313" key="10">
    <source>
        <dbReference type="Proteomes" id="UP000596074"/>
    </source>
</evidence>
<organism evidence="9 10">
    <name type="scientific">Venatoribacter cucullus</name>
    <dbReference type="NCBI Taxonomy" id="2661630"/>
    <lineage>
        <taxon>Bacteria</taxon>
        <taxon>Pseudomonadati</taxon>
        <taxon>Pseudomonadota</taxon>
        <taxon>Gammaproteobacteria</taxon>
        <taxon>Oceanospirillales</taxon>
        <taxon>Oceanospirillaceae</taxon>
        <taxon>Venatoribacter</taxon>
    </lineage>
</organism>
<keyword evidence="7" id="KW-0998">Cell outer membrane</keyword>
<dbReference type="KEGG" id="vcw:GJQ55_12440"/>
<evidence type="ECO:0000256" key="5">
    <source>
        <dbReference type="ARBA" id="ARBA00022692"/>
    </source>
</evidence>
<sequence length="448" mass="48805">MNKLLSLTTALLASASLQAADLSTIYQQAASNDAEIAAARATREANSYNVTIARGALLPQAQLSYGINKYDTEAESINLAGGAGAGYIDIEKDYDLKALQVQASQTLFNLNSWYNYQAAVTGDSAAGLELQLAEQQLLLRTAQAYFNVLRAQDNLSTAQAEEKAVKRSLEQTKQRFDVGLIAITDVHEAQAAYDLSYVNLLGQEAALDISYEALEQLTGQRFDRVVPLKAEVPMELPEPANADDWVQSGLSKYAGVLLAEAGKDSVRLQRNAARSNHLPTVQLTAAYSDAEQAPFSTFKDPTDSKATVVGVQLTVPLLAGGSLYGQSKQAALNFAAADYQLEKQRRDVRQNIRSLFRQVQTDTLNIKARKQAITSAQSAVEATETGYRVGTRNIVEVLDAQKNLYRAQRDYANARYDYILNLLNLKFFAGTLNEGDLQALNGWLANGA</sequence>
<keyword evidence="8" id="KW-0732">Signal</keyword>
<keyword evidence="3" id="KW-0813">Transport</keyword>
<protein>
    <submittedName>
        <fullName evidence="9">TolC family outer membrane protein</fullName>
    </submittedName>
</protein>
<evidence type="ECO:0000256" key="4">
    <source>
        <dbReference type="ARBA" id="ARBA00022452"/>
    </source>
</evidence>
<dbReference type="SUPFAM" id="SSF56954">
    <property type="entry name" value="Outer membrane efflux proteins (OEP)"/>
    <property type="match status" value="1"/>
</dbReference>
<evidence type="ECO:0000256" key="1">
    <source>
        <dbReference type="ARBA" id="ARBA00004442"/>
    </source>
</evidence>
<reference evidence="9 10" key="1">
    <citation type="submission" date="2019-11" db="EMBL/GenBank/DDBJ databases">
        <title>Venatorbacter sp. nov. a predator of Campylobacter and other Gram-negative bacteria.</title>
        <authorList>
            <person name="Saeedi A."/>
            <person name="Cummings N.J."/>
            <person name="Connerton I.F."/>
            <person name="Connerton P.L."/>
        </authorList>
    </citation>
    <scope>NUCLEOTIDE SEQUENCE [LARGE SCALE GENOMIC DNA]</scope>
    <source>
        <strain evidence="9">XL5</strain>
    </source>
</reference>
<dbReference type="AlphaFoldDB" id="A0A9X7YNY1"/>
<evidence type="ECO:0000313" key="9">
    <source>
        <dbReference type="EMBL" id="QQD25230.1"/>
    </source>
</evidence>
<dbReference type="Gene3D" id="1.20.1600.10">
    <property type="entry name" value="Outer membrane efflux proteins (OEP)"/>
    <property type="match status" value="1"/>
</dbReference>
<dbReference type="GO" id="GO:0009279">
    <property type="term" value="C:cell outer membrane"/>
    <property type="evidence" value="ECO:0007669"/>
    <property type="project" value="UniProtKB-SubCell"/>
</dbReference>
<dbReference type="GO" id="GO:0015562">
    <property type="term" value="F:efflux transmembrane transporter activity"/>
    <property type="evidence" value="ECO:0007669"/>
    <property type="project" value="InterPro"/>
</dbReference>
<comment type="subcellular location">
    <subcellularLocation>
        <location evidence="1">Cell outer membrane</location>
    </subcellularLocation>
</comment>
<keyword evidence="10" id="KW-1185">Reference proteome</keyword>
<dbReference type="GO" id="GO:1990281">
    <property type="term" value="C:efflux pump complex"/>
    <property type="evidence" value="ECO:0007669"/>
    <property type="project" value="TreeGrafter"/>
</dbReference>
<gene>
    <name evidence="9" type="ORF">GJQ55_12440</name>
</gene>
<dbReference type="GO" id="GO:0015288">
    <property type="term" value="F:porin activity"/>
    <property type="evidence" value="ECO:0007669"/>
    <property type="project" value="TreeGrafter"/>
</dbReference>
<keyword evidence="5" id="KW-0812">Transmembrane</keyword>
<dbReference type="NCBIfam" id="TIGR01844">
    <property type="entry name" value="type_I_sec_TolC"/>
    <property type="match status" value="1"/>
</dbReference>
<dbReference type="PANTHER" id="PTHR30026:SF20">
    <property type="entry name" value="OUTER MEMBRANE PROTEIN TOLC"/>
    <property type="match status" value="1"/>
</dbReference>
<feature type="chain" id="PRO_5040883264" evidence="8">
    <location>
        <begin position="20"/>
        <end position="448"/>
    </location>
</feature>
<keyword evidence="4" id="KW-1134">Transmembrane beta strand</keyword>
<comment type="similarity">
    <text evidence="2">Belongs to the outer membrane factor (OMF) (TC 1.B.17) family.</text>
</comment>